<dbReference type="Proteomes" id="UP000241690">
    <property type="component" value="Unassembled WGS sequence"/>
</dbReference>
<sequence length="152" mass="17205">MAYTPRGDSIAIGDLNLQDNGSDEVPWPGNTYIIQDRRSKRSIYSYNGISMTSGTGGYSHWLCVESRGYFGFFNKENNQYLSFQNDRIQMASDFGSRELFSPRRHPMGGYLLMVPHGSDTLKQVGILCDETTLVARHHAGAIWDFIQVSELR</sequence>
<organism evidence="1 2">
    <name type="scientific">Trichoderma harzianum CBS 226.95</name>
    <dbReference type="NCBI Taxonomy" id="983964"/>
    <lineage>
        <taxon>Eukaryota</taxon>
        <taxon>Fungi</taxon>
        <taxon>Dikarya</taxon>
        <taxon>Ascomycota</taxon>
        <taxon>Pezizomycotina</taxon>
        <taxon>Sordariomycetes</taxon>
        <taxon>Hypocreomycetidae</taxon>
        <taxon>Hypocreales</taxon>
        <taxon>Hypocreaceae</taxon>
        <taxon>Trichoderma</taxon>
    </lineage>
</organism>
<evidence type="ECO:0000313" key="2">
    <source>
        <dbReference type="Proteomes" id="UP000241690"/>
    </source>
</evidence>
<accession>A0A2T4AJW0</accession>
<reference evidence="1 2" key="1">
    <citation type="submission" date="2016-07" db="EMBL/GenBank/DDBJ databases">
        <title>Multiple horizontal gene transfer events from other fungi enriched the ability of initially mycotrophic Trichoderma (Ascomycota) to feed on dead plant biomass.</title>
        <authorList>
            <consortium name="DOE Joint Genome Institute"/>
            <person name="Aerts A."/>
            <person name="Atanasova L."/>
            <person name="Chenthamara K."/>
            <person name="Zhang J."/>
            <person name="Grujic M."/>
            <person name="Henrissat B."/>
            <person name="Kuo A."/>
            <person name="Salamov A."/>
            <person name="Lipzen A."/>
            <person name="Labutti K."/>
            <person name="Barry K."/>
            <person name="Miao Y."/>
            <person name="Rahimi M.J."/>
            <person name="Shen Q."/>
            <person name="Grigoriev I.V."/>
            <person name="Kubicek C.P."/>
            <person name="Druzhinina I.S."/>
        </authorList>
    </citation>
    <scope>NUCLEOTIDE SEQUENCE [LARGE SCALE GENOMIC DNA]</scope>
    <source>
        <strain evidence="1 2">CBS 226.95</strain>
    </source>
</reference>
<dbReference type="GeneID" id="36631341"/>
<proteinExistence type="predicted"/>
<name>A0A2T4AJW0_TRIHA</name>
<protein>
    <submittedName>
        <fullName evidence="1">Uncharacterized protein</fullName>
    </submittedName>
</protein>
<gene>
    <name evidence="1" type="ORF">M431DRAFT_78907</name>
</gene>
<dbReference type="EMBL" id="KZ679677">
    <property type="protein sequence ID" value="PTB57365.1"/>
    <property type="molecule type" value="Genomic_DNA"/>
</dbReference>
<dbReference type="RefSeq" id="XP_024777042.1">
    <property type="nucleotide sequence ID" value="XM_024922758.1"/>
</dbReference>
<dbReference type="AlphaFoldDB" id="A0A2T4AJW0"/>
<dbReference type="PANTHER" id="PTHR39697:SF2">
    <property type="entry name" value="CYANOVIRIN-N DOMAIN-CONTAINING PROTEIN"/>
    <property type="match status" value="1"/>
</dbReference>
<evidence type="ECO:0000313" key="1">
    <source>
        <dbReference type="EMBL" id="PTB57365.1"/>
    </source>
</evidence>
<dbReference type="PANTHER" id="PTHR39697">
    <property type="entry name" value="RICIN B LECTIN DOMAIN-CONTAINING PROTEIN-RELATED"/>
    <property type="match status" value="1"/>
</dbReference>
<keyword evidence="2" id="KW-1185">Reference proteome</keyword>